<evidence type="ECO:0000256" key="5">
    <source>
        <dbReference type="ARBA" id="ARBA00022857"/>
    </source>
</evidence>
<comment type="function">
    <text evidence="9">Catalyzes the NADPH-dependent reduction of ketopantoate into pantoic acid.</text>
</comment>
<dbReference type="InterPro" id="IPR008927">
    <property type="entry name" value="6-PGluconate_DH-like_C_sf"/>
</dbReference>
<comment type="similarity">
    <text evidence="2 9">Belongs to the ketopantoate reductase family.</text>
</comment>
<feature type="domain" description="Ketopantoate reductase N-terminal" evidence="10">
    <location>
        <begin position="13"/>
        <end position="166"/>
    </location>
</feature>
<dbReference type="Pfam" id="PF02558">
    <property type="entry name" value="ApbA"/>
    <property type="match status" value="1"/>
</dbReference>
<evidence type="ECO:0000256" key="6">
    <source>
        <dbReference type="ARBA" id="ARBA00023002"/>
    </source>
</evidence>
<evidence type="ECO:0000256" key="4">
    <source>
        <dbReference type="ARBA" id="ARBA00019465"/>
    </source>
</evidence>
<dbReference type="FunFam" id="1.10.1040.10:FF:000017">
    <property type="entry name" value="2-dehydropantoate 2-reductase"/>
    <property type="match status" value="1"/>
</dbReference>
<evidence type="ECO:0000256" key="2">
    <source>
        <dbReference type="ARBA" id="ARBA00007870"/>
    </source>
</evidence>
<keyword evidence="5 9" id="KW-0521">NADP</keyword>
<evidence type="ECO:0000313" key="13">
    <source>
        <dbReference type="Proteomes" id="UP001431776"/>
    </source>
</evidence>
<dbReference type="InterPro" id="IPR013752">
    <property type="entry name" value="KPA_reductase"/>
</dbReference>
<gene>
    <name evidence="12" type="ORF">QJ522_11880</name>
</gene>
<comment type="caution">
    <text evidence="12">The sequence shown here is derived from an EMBL/GenBank/DDBJ whole genome shotgun (WGS) entry which is preliminary data.</text>
</comment>
<evidence type="ECO:0000256" key="8">
    <source>
        <dbReference type="ARBA" id="ARBA00048793"/>
    </source>
</evidence>
<dbReference type="SUPFAM" id="SSF48179">
    <property type="entry name" value="6-phosphogluconate dehydrogenase C-terminal domain-like"/>
    <property type="match status" value="1"/>
</dbReference>
<protein>
    <recommendedName>
        <fullName evidence="4 9">2-dehydropantoate 2-reductase</fullName>
        <ecNumber evidence="3 9">1.1.1.169</ecNumber>
    </recommendedName>
    <alternativeName>
        <fullName evidence="7 9">Ketopantoate reductase</fullName>
    </alternativeName>
</protein>
<dbReference type="InterPro" id="IPR013328">
    <property type="entry name" value="6PGD_dom2"/>
</dbReference>
<proteinExistence type="inferred from homology"/>
<dbReference type="Gene3D" id="1.10.1040.10">
    <property type="entry name" value="N-(1-d-carboxylethyl)-l-norvaline Dehydrogenase, domain 2"/>
    <property type="match status" value="1"/>
</dbReference>
<evidence type="ECO:0000256" key="1">
    <source>
        <dbReference type="ARBA" id="ARBA00004994"/>
    </source>
</evidence>
<dbReference type="InterPro" id="IPR013332">
    <property type="entry name" value="KPR_N"/>
</dbReference>
<dbReference type="InterPro" id="IPR003710">
    <property type="entry name" value="ApbA"/>
</dbReference>
<dbReference type="AlphaFoldDB" id="A0AAW6TWG7"/>
<sequence>MPSNDAAQSRIRVLVYGGGAVGLGIASCLLHSGSEVDLVARPQTAAALASEGLIRTGIFGRVHAKPGSFRCYRLLGEACGGPYDYVLVCTKSFDSSAAAQDLASRRDGIGRAHLVLFQNGWGNAEAFAAHFDTQQVFNARVITGFRRPRPNEVEVTVHADGIHIGSLFGVDAGPVERLCRAINAGGIPCETTDAIEKDLWAKMLYNCALNPLGAILHVRYGVLAEHTVTRDLMDRIVCEVFEAMTAGGYATHWARAEESLAVFYDRLVPDTAAHESSMLQDITAGKRTEIDALNGAVIRLAGERDVETPYNHAVYRLIKFLEDTSDASRPKL</sequence>
<dbReference type="InterPro" id="IPR036291">
    <property type="entry name" value="NAD(P)-bd_dom_sf"/>
</dbReference>
<keyword evidence="9" id="KW-0566">Pantothenate biosynthesis</keyword>
<organism evidence="12 13">
    <name type="scientific">Anaerobaca lacustris</name>
    <dbReference type="NCBI Taxonomy" id="3044600"/>
    <lineage>
        <taxon>Bacteria</taxon>
        <taxon>Pseudomonadati</taxon>
        <taxon>Planctomycetota</taxon>
        <taxon>Phycisphaerae</taxon>
        <taxon>Sedimentisphaerales</taxon>
        <taxon>Anaerobacaceae</taxon>
        <taxon>Anaerobaca</taxon>
    </lineage>
</organism>
<dbReference type="GO" id="GO:0005737">
    <property type="term" value="C:cytoplasm"/>
    <property type="evidence" value="ECO:0007669"/>
    <property type="project" value="TreeGrafter"/>
</dbReference>
<keyword evidence="6 9" id="KW-0560">Oxidoreductase</keyword>
<comment type="catalytic activity">
    <reaction evidence="8 9">
        <text>(R)-pantoate + NADP(+) = 2-dehydropantoate + NADPH + H(+)</text>
        <dbReference type="Rhea" id="RHEA:16233"/>
        <dbReference type="ChEBI" id="CHEBI:11561"/>
        <dbReference type="ChEBI" id="CHEBI:15378"/>
        <dbReference type="ChEBI" id="CHEBI:15980"/>
        <dbReference type="ChEBI" id="CHEBI:57783"/>
        <dbReference type="ChEBI" id="CHEBI:58349"/>
        <dbReference type="EC" id="1.1.1.169"/>
    </reaction>
</comment>
<dbReference type="Gene3D" id="3.40.50.720">
    <property type="entry name" value="NAD(P)-binding Rossmann-like Domain"/>
    <property type="match status" value="1"/>
</dbReference>
<dbReference type="EMBL" id="JASCXX010000013">
    <property type="protein sequence ID" value="MDI6449747.1"/>
    <property type="molecule type" value="Genomic_DNA"/>
</dbReference>
<dbReference type="Pfam" id="PF08546">
    <property type="entry name" value="ApbA_C"/>
    <property type="match status" value="1"/>
</dbReference>
<dbReference type="InterPro" id="IPR051402">
    <property type="entry name" value="KPR-Related"/>
</dbReference>
<evidence type="ECO:0000256" key="3">
    <source>
        <dbReference type="ARBA" id="ARBA00013014"/>
    </source>
</evidence>
<keyword evidence="13" id="KW-1185">Reference proteome</keyword>
<name>A0AAW6TWG7_9BACT</name>
<reference evidence="12" key="1">
    <citation type="submission" date="2023-05" db="EMBL/GenBank/DDBJ databases">
        <title>Anaerotaeda fermentans gen. nov., sp. nov., a novel anaerobic planctomycete of the new family within the order Sedimentisphaerales isolated from Taman Peninsula, Russia.</title>
        <authorList>
            <person name="Khomyakova M.A."/>
            <person name="Merkel A.Y."/>
            <person name="Slobodkin A.I."/>
        </authorList>
    </citation>
    <scope>NUCLEOTIDE SEQUENCE</scope>
    <source>
        <strain evidence="12">M17dextr</strain>
    </source>
</reference>
<dbReference type="PANTHER" id="PTHR21708:SF26">
    <property type="entry name" value="2-DEHYDROPANTOATE 2-REDUCTASE"/>
    <property type="match status" value="1"/>
</dbReference>
<evidence type="ECO:0000259" key="11">
    <source>
        <dbReference type="Pfam" id="PF08546"/>
    </source>
</evidence>
<dbReference type="SUPFAM" id="SSF51735">
    <property type="entry name" value="NAD(P)-binding Rossmann-fold domains"/>
    <property type="match status" value="1"/>
</dbReference>
<dbReference type="RefSeq" id="WP_349245156.1">
    <property type="nucleotide sequence ID" value="NZ_JASCXX010000013.1"/>
</dbReference>
<feature type="domain" description="Ketopantoate reductase C-terminal" evidence="11">
    <location>
        <begin position="195"/>
        <end position="322"/>
    </location>
</feature>
<evidence type="ECO:0000256" key="7">
    <source>
        <dbReference type="ARBA" id="ARBA00032024"/>
    </source>
</evidence>
<dbReference type="GO" id="GO:0008677">
    <property type="term" value="F:2-dehydropantoate 2-reductase activity"/>
    <property type="evidence" value="ECO:0007669"/>
    <property type="project" value="UniProtKB-EC"/>
</dbReference>
<dbReference type="PANTHER" id="PTHR21708">
    <property type="entry name" value="PROBABLE 2-DEHYDROPANTOATE 2-REDUCTASE"/>
    <property type="match status" value="1"/>
</dbReference>
<dbReference type="NCBIfam" id="TIGR00745">
    <property type="entry name" value="apbA_panE"/>
    <property type="match status" value="1"/>
</dbReference>
<dbReference type="Proteomes" id="UP001431776">
    <property type="component" value="Unassembled WGS sequence"/>
</dbReference>
<dbReference type="GO" id="GO:0015940">
    <property type="term" value="P:pantothenate biosynthetic process"/>
    <property type="evidence" value="ECO:0007669"/>
    <property type="project" value="UniProtKB-KW"/>
</dbReference>
<evidence type="ECO:0000313" key="12">
    <source>
        <dbReference type="EMBL" id="MDI6449747.1"/>
    </source>
</evidence>
<evidence type="ECO:0000256" key="9">
    <source>
        <dbReference type="RuleBase" id="RU362068"/>
    </source>
</evidence>
<accession>A0AAW6TWG7</accession>
<dbReference type="EC" id="1.1.1.169" evidence="3 9"/>
<comment type="pathway">
    <text evidence="1 9">Cofactor biosynthesis; (R)-pantothenate biosynthesis; (R)-pantoate from 3-methyl-2-oxobutanoate: step 2/2.</text>
</comment>
<evidence type="ECO:0000259" key="10">
    <source>
        <dbReference type="Pfam" id="PF02558"/>
    </source>
</evidence>